<organism evidence="4 5">
    <name type="scientific">Sphingobacterium siyangense</name>
    <dbReference type="NCBI Taxonomy" id="459529"/>
    <lineage>
        <taxon>Bacteria</taxon>
        <taxon>Pseudomonadati</taxon>
        <taxon>Bacteroidota</taxon>
        <taxon>Sphingobacteriia</taxon>
        <taxon>Sphingobacteriales</taxon>
        <taxon>Sphingobacteriaceae</taxon>
        <taxon>Sphingobacterium</taxon>
    </lineage>
</organism>
<dbReference type="Pfam" id="PF07859">
    <property type="entry name" value="Abhydrolase_3"/>
    <property type="match status" value="1"/>
</dbReference>
<evidence type="ECO:0000259" key="3">
    <source>
        <dbReference type="Pfam" id="PF07859"/>
    </source>
</evidence>
<dbReference type="PANTHER" id="PTHR48081">
    <property type="entry name" value="AB HYDROLASE SUPERFAMILY PROTEIN C4A8.06C"/>
    <property type="match status" value="1"/>
</dbReference>
<evidence type="ECO:0000313" key="5">
    <source>
        <dbReference type="Proteomes" id="UP000315908"/>
    </source>
</evidence>
<feature type="chain" id="PRO_5021854057" evidence="2">
    <location>
        <begin position="22"/>
        <end position="339"/>
    </location>
</feature>
<evidence type="ECO:0000313" key="4">
    <source>
        <dbReference type="EMBL" id="TWI13072.1"/>
    </source>
</evidence>
<keyword evidence="1" id="KW-0378">Hydrolase</keyword>
<evidence type="ECO:0000256" key="1">
    <source>
        <dbReference type="ARBA" id="ARBA00022801"/>
    </source>
</evidence>
<comment type="caution">
    <text evidence="4">The sequence shown here is derived from an EMBL/GenBank/DDBJ whole genome shotgun (WGS) entry which is preliminary data.</text>
</comment>
<gene>
    <name evidence="4" type="ORF">IQ31_05510</name>
</gene>
<feature type="domain" description="Alpha/beta hydrolase fold-3" evidence="3">
    <location>
        <begin position="105"/>
        <end position="312"/>
    </location>
</feature>
<dbReference type="InterPro" id="IPR029058">
    <property type="entry name" value="AB_hydrolase_fold"/>
</dbReference>
<dbReference type="Proteomes" id="UP000315908">
    <property type="component" value="Unassembled WGS sequence"/>
</dbReference>
<dbReference type="GO" id="GO:0016787">
    <property type="term" value="F:hydrolase activity"/>
    <property type="evidence" value="ECO:0007669"/>
    <property type="project" value="UniProtKB-KW"/>
</dbReference>
<keyword evidence="2" id="KW-0732">Signal</keyword>
<protein>
    <submittedName>
        <fullName evidence="4">Acetyl esterase/lipase</fullName>
    </submittedName>
</protein>
<accession>A0A562LZT2</accession>
<name>A0A562LZT2_9SPHI</name>
<dbReference type="PANTHER" id="PTHR48081:SF8">
    <property type="entry name" value="ALPHA_BETA HYDROLASE FOLD-3 DOMAIN-CONTAINING PROTEIN-RELATED"/>
    <property type="match status" value="1"/>
</dbReference>
<dbReference type="InterPro" id="IPR050300">
    <property type="entry name" value="GDXG_lipolytic_enzyme"/>
</dbReference>
<dbReference type="Gene3D" id="3.40.50.1820">
    <property type="entry name" value="alpha/beta hydrolase"/>
    <property type="match status" value="1"/>
</dbReference>
<dbReference type="EMBL" id="VLKR01000059">
    <property type="protein sequence ID" value="TWI13072.1"/>
    <property type="molecule type" value="Genomic_DNA"/>
</dbReference>
<dbReference type="InterPro" id="IPR013094">
    <property type="entry name" value="AB_hydrolase_3"/>
</dbReference>
<dbReference type="RefSeq" id="WP_145331382.1">
    <property type="nucleotide sequence ID" value="NZ_VLKR01000059.1"/>
</dbReference>
<feature type="signal peptide" evidence="2">
    <location>
        <begin position="1"/>
        <end position="21"/>
    </location>
</feature>
<evidence type="ECO:0000256" key="2">
    <source>
        <dbReference type="SAM" id="SignalP"/>
    </source>
</evidence>
<reference evidence="4 5" key="1">
    <citation type="journal article" date="2015" name="Stand. Genomic Sci.">
        <title>Genomic Encyclopedia of Bacterial and Archaeal Type Strains, Phase III: the genomes of soil and plant-associated and newly described type strains.</title>
        <authorList>
            <person name="Whitman W.B."/>
            <person name="Woyke T."/>
            <person name="Klenk H.P."/>
            <person name="Zhou Y."/>
            <person name="Lilburn T.G."/>
            <person name="Beck B.J."/>
            <person name="De Vos P."/>
            <person name="Vandamme P."/>
            <person name="Eisen J.A."/>
            <person name="Garrity G."/>
            <person name="Hugenholtz P."/>
            <person name="Kyrpides N.C."/>
        </authorList>
    </citation>
    <scope>NUCLEOTIDE SEQUENCE [LARGE SCALE GENOMIC DNA]</scope>
    <source>
        <strain evidence="4 5">CGMCC 1.6855</strain>
    </source>
</reference>
<dbReference type="SUPFAM" id="SSF53474">
    <property type="entry name" value="alpha/beta-Hydrolases"/>
    <property type="match status" value="1"/>
</dbReference>
<proteinExistence type="predicted"/>
<dbReference type="AlphaFoldDB" id="A0A562LZT2"/>
<dbReference type="OrthoDB" id="9815425at2"/>
<sequence length="339" mass="37423">MKSKRLLTLIITVMGISSANAQSNSFLSSSAQKFLKFVNEASSVSVADMPLEQARAVYQRSTTLGHPVDMSAVEEISTEVTEGNLSVKIRVVKPKTANGNLPAFLEFHGGVWFMGNYESHKKLLRDIVLESNTVAVFVEYTSSPEAKYPTPLNEGYAVLKWIKKNGSKFGIDTQNIALVGNSVGGNMVAAISLMAKENNDPSIKCQVLISPVTNADFETESYNQFAEKHFLTKKIMMKGWDDYLPNKEKRKEIYASPLLATIDQLKALPPALVITEENDVLRDEGEAYAKKLDEAGVNVTSIRYNGMIHDFVIMDALKNETAVKMSISAISDFLNSHLK</sequence>